<dbReference type="InterPro" id="IPR045865">
    <property type="entry name" value="ACT-like_dom_sf"/>
</dbReference>
<dbReference type="InterPro" id="IPR007248">
    <property type="entry name" value="Mpv17_PMP22"/>
</dbReference>
<evidence type="ECO:0000256" key="6">
    <source>
        <dbReference type="SAM" id="Coils"/>
    </source>
</evidence>
<dbReference type="Pfam" id="PF13740">
    <property type="entry name" value="ACT_6"/>
    <property type="match status" value="1"/>
</dbReference>
<evidence type="ECO:0000313" key="9">
    <source>
        <dbReference type="EMBL" id="CAD8893445.1"/>
    </source>
</evidence>
<organism evidence="9">
    <name type="scientific">Corethron hystrix</name>
    <dbReference type="NCBI Taxonomy" id="216773"/>
    <lineage>
        <taxon>Eukaryota</taxon>
        <taxon>Sar</taxon>
        <taxon>Stramenopiles</taxon>
        <taxon>Ochrophyta</taxon>
        <taxon>Bacillariophyta</taxon>
        <taxon>Coscinodiscophyceae</taxon>
        <taxon>Corethrophycidae</taxon>
        <taxon>Corethrales</taxon>
        <taxon>Corethraceae</taxon>
        <taxon>Corethron</taxon>
    </lineage>
</organism>
<feature type="transmembrane region" description="Helical" evidence="7">
    <location>
        <begin position="51"/>
        <end position="69"/>
    </location>
</feature>
<dbReference type="Pfam" id="PF04117">
    <property type="entry name" value="Mpv17_PMP22"/>
    <property type="match status" value="1"/>
</dbReference>
<comment type="similarity">
    <text evidence="2">Belongs to the peroxisomal membrane protein PXMP2/4 family.</text>
</comment>
<dbReference type="Gene3D" id="3.30.70.260">
    <property type="match status" value="2"/>
</dbReference>
<reference evidence="9" key="1">
    <citation type="submission" date="2021-01" db="EMBL/GenBank/DDBJ databases">
        <authorList>
            <person name="Corre E."/>
            <person name="Pelletier E."/>
            <person name="Niang G."/>
            <person name="Scheremetjew M."/>
            <person name="Finn R."/>
            <person name="Kale V."/>
            <person name="Holt S."/>
            <person name="Cochrane G."/>
            <person name="Meng A."/>
            <person name="Brown T."/>
            <person name="Cohen L."/>
        </authorList>
    </citation>
    <scope>NUCLEOTIDE SEQUENCE</scope>
    <source>
        <strain evidence="9">308</strain>
    </source>
</reference>
<evidence type="ECO:0000256" key="5">
    <source>
        <dbReference type="ARBA" id="ARBA00023136"/>
    </source>
</evidence>
<comment type="subcellular location">
    <subcellularLocation>
        <location evidence="1">Membrane</location>
        <topology evidence="1">Multi-pass membrane protein</topology>
    </subcellularLocation>
</comment>
<evidence type="ECO:0000256" key="4">
    <source>
        <dbReference type="ARBA" id="ARBA00022989"/>
    </source>
</evidence>
<evidence type="ECO:0000256" key="2">
    <source>
        <dbReference type="ARBA" id="ARBA00006824"/>
    </source>
</evidence>
<dbReference type="GO" id="GO:0005737">
    <property type="term" value="C:cytoplasm"/>
    <property type="evidence" value="ECO:0007669"/>
    <property type="project" value="TreeGrafter"/>
</dbReference>
<dbReference type="PANTHER" id="PTHR11266">
    <property type="entry name" value="PEROXISOMAL MEMBRANE PROTEIN 2, PXMP2 MPV17"/>
    <property type="match status" value="1"/>
</dbReference>
<dbReference type="PROSITE" id="PS51671">
    <property type="entry name" value="ACT"/>
    <property type="match status" value="1"/>
</dbReference>
<keyword evidence="6" id="KW-0175">Coiled coil</keyword>
<dbReference type="PANTHER" id="PTHR11266:SF21">
    <property type="entry name" value="ACT DOMAIN-CONTAINING PROTEIN"/>
    <property type="match status" value="1"/>
</dbReference>
<gene>
    <name evidence="9" type="ORF">CHYS00102_LOCUS20654</name>
</gene>
<keyword evidence="5 7" id="KW-0472">Membrane</keyword>
<name>A0A7S1BQG1_9STRA</name>
<keyword evidence="3 7" id="KW-0812">Transmembrane</keyword>
<dbReference type="GO" id="GO:0016020">
    <property type="term" value="C:membrane"/>
    <property type="evidence" value="ECO:0007669"/>
    <property type="project" value="UniProtKB-SubCell"/>
</dbReference>
<dbReference type="SUPFAM" id="SSF55021">
    <property type="entry name" value="ACT-like"/>
    <property type="match status" value="2"/>
</dbReference>
<proteinExistence type="inferred from homology"/>
<dbReference type="AlphaFoldDB" id="A0A7S1BQG1"/>
<keyword evidence="4 7" id="KW-1133">Transmembrane helix</keyword>
<evidence type="ECO:0000256" key="7">
    <source>
        <dbReference type="SAM" id="Phobius"/>
    </source>
</evidence>
<feature type="domain" description="ACT" evidence="8">
    <location>
        <begin position="237"/>
        <end position="309"/>
    </location>
</feature>
<sequence>MASFFQRMKKVPIQYPFAFGMGLSTFKTSASDLLVQKTLEQKEQIDWRRNLAFATFGCFYLGGVQYMIYVPLFSRLFPGAASFAAKSIPAKLKDVQGMKNVGAQVFLDQCVHHPLMYFPVFYMTKEAVMKDEPDIMGCLNEYKKNFNEDMLALWKIWVPSTILNFAFMPMWARIPWVAGTSLIWTCVLSYMRGGAVVDPEDVAGGQISGATYKIAISGIRELFACPVELDPTKNHLCISANGPDKVGWVSLLANAVADNGGNVTHSKMVRLGDEFTIMMHVSVNPDDLKKLREALVDTEEMAPLGIRVSSLKRRVTGNFSEPMVGLHIHCCGEDKKGMLAAISTRLAREGLSVENLTTELEVVNGKRNFVVKAACTASNDHTEEQLQELRKKIGSLQDELNLDLMDVVIHRNEIFPHR</sequence>
<evidence type="ECO:0000256" key="3">
    <source>
        <dbReference type="ARBA" id="ARBA00022692"/>
    </source>
</evidence>
<feature type="coiled-coil region" evidence="6">
    <location>
        <begin position="372"/>
        <end position="399"/>
    </location>
</feature>
<evidence type="ECO:0000256" key="1">
    <source>
        <dbReference type="ARBA" id="ARBA00004141"/>
    </source>
</evidence>
<dbReference type="EMBL" id="HBFR01028456">
    <property type="protein sequence ID" value="CAD8893445.1"/>
    <property type="molecule type" value="Transcribed_RNA"/>
</dbReference>
<accession>A0A7S1BQG1</accession>
<evidence type="ECO:0000259" key="8">
    <source>
        <dbReference type="PROSITE" id="PS51671"/>
    </source>
</evidence>
<protein>
    <recommendedName>
        <fullName evidence="8">ACT domain-containing protein</fullName>
    </recommendedName>
</protein>
<dbReference type="InterPro" id="IPR002912">
    <property type="entry name" value="ACT_dom"/>
</dbReference>